<dbReference type="Pfam" id="PF00072">
    <property type="entry name" value="Response_reg"/>
    <property type="match status" value="2"/>
</dbReference>
<feature type="domain" description="HD-GYP" evidence="3">
    <location>
        <begin position="141"/>
        <end position="351"/>
    </location>
</feature>
<evidence type="ECO:0000256" key="1">
    <source>
        <dbReference type="PROSITE-ProRule" id="PRU00169"/>
    </source>
</evidence>
<evidence type="ECO:0000313" key="4">
    <source>
        <dbReference type="EMBL" id="GEA50774.1"/>
    </source>
</evidence>
<accession>A0A4Y3HWX5</accession>
<organism evidence="4 5">
    <name type="scientific">Vibrio inusitatus NBRC 102082</name>
    <dbReference type="NCBI Taxonomy" id="1219070"/>
    <lineage>
        <taxon>Bacteria</taxon>
        <taxon>Pseudomonadati</taxon>
        <taxon>Pseudomonadota</taxon>
        <taxon>Gammaproteobacteria</taxon>
        <taxon>Vibrionales</taxon>
        <taxon>Vibrionaceae</taxon>
        <taxon>Vibrio</taxon>
    </lineage>
</organism>
<dbReference type="InterPro" id="IPR037522">
    <property type="entry name" value="HD_GYP_dom"/>
</dbReference>
<dbReference type="CDD" id="cd17546">
    <property type="entry name" value="REC_hyHK_CKI1_RcsC-like"/>
    <property type="match status" value="1"/>
</dbReference>
<dbReference type="SUPFAM" id="SSF52172">
    <property type="entry name" value="CheY-like"/>
    <property type="match status" value="2"/>
</dbReference>
<evidence type="ECO:0000313" key="5">
    <source>
        <dbReference type="Proteomes" id="UP000318717"/>
    </source>
</evidence>
<dbReference type="OrthoDB" id="6210373at2"/>
<dbReference type="AlphaFoldDB" id="A0A4Y3HWX5"/>
<dbReference type="PROSITE" id="PS50110">
    <property type="entry name" value="RESPONSE_REGULATORY"/>
    <property type="match status" value="2"/>
</dbReference>
<keyword evidence="5" id="KW-1185">Reference proteome</keyword>
<dbReference type="CDD" id="cd00077">
    <property type="entry name" value="HDc"/>
    <property type="match status" value="1"/>
</dbReference>
<dbReference type="GO" id="GO:0008081">
    <property type="term" value="F:phosphoric diester hydrolase activity"/>
    <property type="evidence" value="ECO:0007669"/>
    <property type="project" value="UniProtKB-ARBA"/>
</dbReference>
<proteinExistence type="predicted"/>
<dbReference type="SMART" id="SM00448">
    <property type="entry name" value="REC"/>
    <property type="match status" value="2"/>
</dbReference>
<dbReference type="InterPro" id="IPR003607">
    <property type="entry name" value="HD/PDEase_dom"/>
</dbReference>
<comment type="caution">
    <text evidence="4">The sequence shown here is derived from an EMBL/GenBank/DDBJ whole genome shotgun (WGS) entry which is preliminary data.</text>
</comment>
<reference evidence="4 5" key="1">
    <citation type="submission" date="2019-06" db="EMBL/GenBank/DDBJ databases">
        <title>Whole genome shotgun sequence of Vibrio inusitatus NBRC 102082.</title>
        <authorList>
            <person name="Hosoyama A."/>
            <person name="Uohara A."/>
            <person name="Ohji S."/>
            <person name="Ichikawa N."/>
        </authorList>
    </citation>
    <scope>NUCLEOTIDE SEQUENCE [LARGE SCALE GENOMIC DNA]</scope>
    <source>
        <strain evidence="4 5">NBRC 102082</strain>
    </source>
</reference>
<dbReference type="InterPro" id="IPR052020">
    <property type="entry name" value="Cyclic_di-GMP/3'3'-cGAMP_PDE"/>
</dbReference>
<dbReference type="InterPro" id="IPR011006">
    <property type="entry name" value="CheY-like_superfamily"/>
</dbReference>
<dbReference type="Pfam" id="PF13487">
    <property type="entry name" value="HD_5"/>
    <property type="match status" value="1"/>
</dbReference>
<dbReference type="RefSeq" id="WP_141345120.1">
    <property type="nucleotide sequence ID" value="NZ_BJLF01000006.1"/>
</dbReference>
<feature type="modified residue" description="4-aspartylphosphate" evidence="1">
    <location>
        <position position="423"/>
    </location>
</feature>
<evidence type="ECO:0000259" key="2">
    <source>
        <dbReference type="PROSITE" id="PS50110"/>
    </source>
</evidence>
<dbReference type="PANTHER" id="PTHR45228:SF5">
    <property type="entry name" value="CYCLIC DI-GMP PHOSPHODIESTERASE VC_1348-RELATED"/>
    <property type="match status" value="1"/>
</dbReference>
<dbReference type="Gene3D" id="3.40.50.2300">
    <property type="match status" value="2"/>
</dbReference>
<dbReference type="Proteomes" id="UP000318717">
    <property type="component" value="Unassembled WGS sequence"/>
</dbReference>
<evidence type="ECO:0000259" key="3">
    <source>
        <dbReference type="PROSITE" id="PS51832"/>
    </source>
</evidence>
<dbReference type="InterPro" id="IPR001789">
    <property type="entry name" value="Sig_transdc_resp-reg_receiver"/>
</dbReference>
<dbReference type="EMBL" id="BJLF01000006">
    <property type="protein sequence ID" value="GEA50774.1"/>
    <property type="molecule type" value="Genomic_DNA"/>
</dbReference>
<dbReference type="PROSITE" id="PS51832">
    <property type="entry name" value="HD_GYP"/>
    <property type="match status" value="1"/>
</dbReference>
<dbReference type="SUPFAM" id="SSF109604">
    <property type="entry name" value="HD-domain/PDEase-like"/>
    <property type="match status" value="1"/>
</dbReference>
<evidence type="ECO:0008006" key="6">
    <source>
        <dbReference type="Google" id="ProtNLM"/>
    </source>
</evidence>
<sequence length="495" mass="55021">MDNKKKFRVLVVDDSIDDIDAMMGLLKQDYMVIAATNGERAISLANKHPQPDIILLDVDMPEIDGYEVCRRLKENSETSEIPILFVMPDAAQPSDFAGIELGAMDYLVKPLIPNLAKARVKNCLDLIEFRTASKNTTLETANKTQAALIETIGKLVDYRRSKSGNHIKRTQLYVKRIAQSLLASSEKHTELNESLIEQLYCSAPLYDIGMMAIRDDIVLSSKQLNDAEFERVQQHTNVGQQILEEFESSLDDEPFIKLAKEMVATHHERWDGTGYPLGLKEGSIPLSGRIVAIADVYDALISKRAYSHPVQHAEAVKTIREGSGSQFDPELVEIFLSVEPKLRDIALLYSDHDEERDALKEVADGHRASIIRQVLVVEDNEIMLAVVQSQFENMGFVVSTALNGEEAMALINQANFYDLVLTDINMPVMNGYELLRTIQEVGLGVPVVAMTAGGQDLTSEKSHDLGFAASLVKPFDEEKIREVISSIGNSGTQNQ</sequence>
<protein>
    <recommendedName>
        <fullName evidence="6">Two-component system response regulator</fullName>
    </recommendedName>
</protein>
<feature type="domain" description="Response regulatory" evidence="2">
    <location>
        <begin position="8"/>
        <end position="124"/>
    </location>
</feature>
<name>A0A4Y3HWX5_9VIBR</name>
<keyword evidence="1" id="KW-0597">Phosphoprotein</keyword>
<dbReference type="Gene3D" id="1.10.3210.10">
    <property type="entry name" value="Hypothetical protein af1432"/>
    <property type="match status" value="1"/>
</dbReference>
<dbReference type="GO" id="GO:0000160">
    <property type="term" value="P:phosphorelay signal transduction system"/>
    <property type="evidence" value="ECO:0007669"/>
    <property type="project" value="InterPro"/>
</dbReference>
<feature type="domain" description="Response regulatory" evidence="2">
    <location>
        <begin position="373"/>
        <end position="488"/>
    </location>
</feature>
<dbReference type="PANTHER" id="PTHR45228">
    <property type="entry name" value="CYCLIC DI-GMP PHOSPHODIESTERASE TM_0186-RELATED"/>
    <property type="match status" value="1"/>
</dbReference>
<gene>
    <name evidence="4" type="ORF">VIN01S_15780</name>
</gene>
<feature type="modified residue" description="4-aspartylphosphate" evidence="1">
    <location>
        <position position="57"/>
    </location>
</feature>